<dbReference type="Gene3D" id="1.10.10.10">
    <property type="entry name" value="Winged helix-like DNA-binding domain superfamily/Winged helix DNA-binding domain"/>
    <property type="match status" value="1"/>
</dbReference>
<evidence type="ECO:0000313" key="3">
    <source>
        <dbReference type="EMBL" id="MEJ2861146.1"/>
    </source>
</evidence>
<feature type="domain" description="ANTAR" evidence="2">
    <location>
        <begin position="30"/>
        <end position="71"/>
    </location>
</feature>
<evidence type="ECO:0000259" key="2">
    <source>
        <dbReference type="Pfam" id="PF03861"/>
    </source>
</evidence>
<evidence type="ECO:0000313" key="4">
    <source>
        <dbReference type="Proteomes" id="UP001369736"/>
    </source>
</evidence>
<dbReference type="Pfam" id="PF03861">
    <property type="entry name" value="ANTAR"/>
    <property type="match status" value="1"/>
</dbReference>
<feature type="region of interest" description="Disordered" evidence="1">
    <location>
        <begin position="1"/>
        <end position="20"/>
    </location>
</feature>
<gene>
    <name evidence="3" type="ORF">WCD58_08265</name>
</gene>
<reference evidence="3 4" key="1">
    <citation type="submission" date="2024-03" db="EMBL/GenBank/DDBJ databases">
        <title>Actinomycetospora sp. OC33-EN07, a novel actinomycete isolated from wild orchid (Aerides multiflora).</title>
        <authorList>
            <person name="Suriyachadkun C."/>
        </authorList>
    </citation>
    <scope>NUCLEOTIDE SEQUENCE [LARGE SCALE GENOMIC DNA]</scope>
    <source>
        <strain evidence="3 4">OC33-EN07</strain>
    </source>
</reference>
<keyword evidence="4" id="KW-1185">Reference proteome</keyword>
<organism evidence="3 4">
    <name type="scientific">Actinomycetospora flava</name>
    <dbReference type="NCBI Taxonomy" id="3129232"/>
    <lineage>
        <taxon>Bacteria</taxon>
        <taxon>Bacillati</taxon>
        <taxon>Actinomycetota</taxon>
        <taxon>Actinomycetes</taxon>
        <taxon>Pseudonocardiales</taxon>
        <taxon>Pseudonocardiaceae</taxon>
        <taxon>Actinomycetospora</taxon>
    </lineage>
</organism>
<feature type="compositionally biased region" description="Basic and acidic residues" evidence="1">
    <location>
        <begin position="1"/>
        <end position="15"/>
    </location>
</feature>
<comment type="caution">
    <text evidence="3">The sequence shown here is derived from an EMBL/GenBank/DDBJ whole genome shotgun (WGS) entry which is preliminary data.</text>
</comment>
<evidence type="ECO:0000256" key="1">
    <source>
        <dbReference type="SAM" id="MobiDB-lite"/>
    </source>
</evidence>
<dbReference type="RefSeq" id="WP_337701489.1">
    <property type="nucleotide sequence ID" value="NZ_JBBEGM010000002.1"/>
</dbReference>
<dbReference type="InterPro" id="IPR005561">
    <property type="entry name" value="ANTAR"/>
</dbReference>
<dbReference type="EMBL" id="JBBEGM010000002">
    <property type="protein sequence ID" value="MEJ2861146.1"/>
    <property type="molecule type" value="Genomic_DNA"/>
</dbReference>
<protein>
    <submittedName>
        <fullName evidence="3">ANTAR domain-containing protein</fullName>
    </submittedName>
</protein>
<dbReference type="InterPro" id="IPR036388">
    <property type="entry name" value="WH-like_DNA-bd_sf"/>
</dbReference>
<name>A0ABU8M273_9PSEU</name>
<dbReference type="Proteomes" id="UP001369736">
    <property type="component" value="Unassembled WGS sequence"/>
</dbReference>
<proteinExistence type="predicted"/>
<accession>A0ABU8M273</accession>
<sequence length="82" mass="8961">MALHEDGTPDQRQAHPIEMPAAAVDPFDAVSCATGILMERYGCDAEAAAQRLADWSRDTAIDVPLVAAWLIDDISAIWRRNP</sequence>